<keyword evidence="1" id="KW-0732">Signal</keyword>
<dbReference type="RefSeq" id="XP_053583933.1">
    <property type="nucleotide sequence ID" value="XM_053729161.1"/>
</dbReference>
<feature type="domain" description="Methyltransferase FkbM" evidence="2">
    <location>
        <begin position="93"/>
        <end position="221"/>
    </location>
</feature>
<name>A0A6A5GNI5_CAERE</name>
<sequence length="428" mass="48583">MSRDSNPCSLTVLLLLVILVISMSNYFTFSKIEYHVISSTDTDSSNIINLYQSESIKELRKKALLTAENDRKMLFNASIKATSQDFYKSVKVEAYCAQKERIGEKGDGGKYVCNPKKVKKDCTLLSLGLNNQIGYDQHIYEATGRQCKILGADLDPQNQQTKDSYAKMNGELFAGRIPNEIAIPQMLEKAGRKEVELLKIDIEGGEVIALEPLIKDYFVCQLLAKWSDSEWEPSRLSLMTNNLEKSNIEMLALQRINSRMGLLFPWTSTADWDQTGKDSELEILEILVLVVMEIRQNYLTTPTATDTSNVIDLYQSETVKELRKKALISAENDRRVLFNASLKTNGQDFYRKMKIEAYCAYMYTEIQCVSYYLNSTEKLTVVETKREEGLIVAFKTGIVLDHCPAYDDMDLVVTIGVDPIPSYLSRAR</sequence>
<dbReference type="Proteomes" id="UP000483820">
    <property type="component" value="Chromosome IV"/>
</dbReference>
<dbReference type="GeneID" id="9813846"/>
<feature type="signal peptide" evidence="1">
    <location>
        <begin position="1"/>
        <end position="22"/>
    </location>
</feature>
<evidence type="ECO:0000256" key="1">
    <source>
        <dbReference type="SAM" id="SignalP"/>
    </source>
</evidence>
<accession>A0A6A5GNI5</accession>
<organism evidence="3 4">
    <name type="scientific">Caenorhabditis remanei</name>
    <name type="common">Caenorhabditis vulgaris</name>
    <dbReference type="NCBI Taxonomy" id="31234"/>
    <lineage>
        <taxon>Eukaryota</taxon>
        <taxon>Metazoa</taxon>
        <taxon>Ecdysozoa</taxon>
        <taxon>Nematoda</taxon>
        <taxon>Chromadorea</taxon>
        <taxon>Rhabditida</taxon>
        <taxon>Rhabditina</taxon>
        <taxon>Rhabditomorpha</taxon>
        <taxon>Rhabditoidea</taxon>
        <taxon>Rhabditidae</taxon>
        <taxon>Peloderinae</taxon>
        <taxon>Caenorhabditis</taxon>
    </lineage>
</organism>
<evidence type="ECO:0000259" key="2">
    <source>
        <dbReference type="Pfam" id="PF05050"/>
    </source>
</evidence>
<proteinExistence type="predicted"/>
<dbReference type="EMBL" id="WUAV01000004">
    <property type="protein sequence ID" value="KAF1756042.1"/>
    <property type="molecule type" value="Genomic_DNA"/>
</dbReference>
<dbReference type="AlphaFoldDB" id="A0A6A5GNI5"/>
<protein>
    <recommendedName>
        <fullName evidence="2">Methyltransferase FkbM domain-containing protein</fullName>
    </recommendedName>
</protein>
<dbReference type="KEGG" id="crq:GCK72_012495"/>
<dbReference type="Pfam" id="PF05050">
    <property type="entry name" value="Methyltransf_21"/>
    <property type="match status" value="1"/>
</dbReference>
<dbReference type="PANTHER" id="PTHR32026">
    <property type="entry name" value="METHYLTRANSFERASE-LIKE PROTEIN 24"/>
    <property type="match status" value="1"/>
</dbReference>
<gene>
    <name evidence="3" type="ORF">GCK72_012495</name>
</gene>
<dbReference type="InterPro" id="IPR026913">
    <property type="entry name" value="METTL24"/>
</dbReference>
<feature type="chain" id="PRO_5025366020" description="Methyltransferase FkbM domain-containing protein" evidence="1">
    <location>
        <begin position="23"/>
        <end position="428"/>
    </location>
</feature>
<evidence type="ECO:0000313" key="3">
    <source>
        <dbReference type="EMBL" id="KAF1756042.1"/>
    </source>
</evidence>
<dbReference type="CTD" id="9813846"/>
<dbReference type="PANTHER" id="PTHR32026:SF6">
    <property type="entry name" value="METHYLTRANSFERASE FKBM DOMAIN-CONTAINING PROTEIN"/>
    <property type="match status" value="1"/>
</dbReference>
<dbReference type="InterPro" id="IPR006342">
    <property type="entry name" value="FkbM_mtfrase"/>
</dbReference>
<evidence type="ECO:0000313" key="4">
    <source>
        <dbReference type="Proteomes" id="UP000483820"/>
    </source>
</evidence>
<reference evidence="3 4" key="1">
    <citation type="submission" date="2019-12" db="EMBL/GenBank/DDBJ databases">
        <title>Chromosome-level assembly of the Caenorhabditis remanei genome.</title>
        <authorList>
            <person name="Teterina A.A."/>
            <person name="Willis J.H."/>
            <person name="Phillips P.C."/>
        </authorList>
    </citation>
    <scope>NUCLEOTIDE SEQUENCE [LARGE SCALE GENOMIC DNA]</scope>
    <source>
        <strain evidence="3 4">PX506</strain>
        <tissue evidence="3">Whole organism</tissue>
    </source>
</reference>
<comment type="caution">
    <text evidence="3">The sequence shown here is derived from an EMBL/GenBank/DDBJ whole genome shotgun (WGS) entry which is preliminary data.</text>
</comment>